<dbReference type="OrthoDB" id="128750at2"/>
<dbReference type="EMBL" id="CP000473">
    <property type="protein sequence ID" value="ABJ84788.1"/>
    <property type="molecule type" value="Genomic_DNA"/>
</dbReference>
<organism evidence="1">
    <name type="scientific">Solibacter usitatus (strain Ellin6076)</name>
    <dbReference type="NCBI Taxonomy" id="234267"/>
    <lineage>
        <taxon>Bacteria</taxon>
        <taxon>Pseudomonadati</taxon>
        <taxon>Acidobacteriota</taxon>
        <taxon>Terriglobia</taxon>
        <taxon>Bryobacterales</taxon>
        <taxon>Solibacteraceae</taxon>
        <taxon>Candidatus Solibacter</taxon>
    </lineage>
</organism>
<dbReference type="SUPFAM" id="SSF49452">
    <property type="entry name" value="Starch-binding domain-like"/>
    <property type="match status" value="3"/>
</dbReference>
<dbReference type="InParanoid" id="Q01ZX7"/>
<dbReference type="HOGENOM" id="CLU_502388_0_0_0"/>
<proteinExistence type="predicted"/>
<gene>
    <name evidence="1" type="ordered locus">Acid_3818</name>
</gene>
<dbReference type="KEGG" id="sus:Acid_3818"/>
<dbReference type="Pfam" id="PF13620">
    <property type="entry name" value="CarboxypepD_reg"/>
    <property type="match status" value="1"/>
</dbReference>
<dbReference type="InterPro" id="IPR013784">
    <property type="entry name" value="Carb-bd-like_fold"/>
</dbReference>
<name>Q01ZX7_SOLUE</name>
<dbReference type="eggNOG" id="COG3485">
    <property type="taxonomic scope" value="Bacteria"/>
</dbReference>
<accession>Q01ZX7</accession>
<dbReference type="Gene3D" id="2.60.40.1120">
    <property type="entry name" value="Carboxypeptidase-like, regulatory domain"/>
    <property type="match status" value="1"/>
</dbReference>
<dbReference type="AlphaFoldDB" id="Q01ZX7"/>
<protein>
    <recommendedName>
        <fullName evidence="2">Cna B domain protein</fullName>
    </recommendedName>
</protein>
<evidence type="ECO:0000313" key="1">
    <source>
        <dbReference type="EMBL" id="ABJ84788.1"/>
    </source>
</evidence>
<sequence length="542" mass="57562" precursor="true">MKSFRIAGIGLLLAAAAIGQDPPAAARKSSISGVVRYAGWDAPVSLATVSTEGAEPAITDNRGRYTISDLPPGRYQLVVEKNGNRTLSRQIVLAGFDLSAVDINFRLNGVLAGRVLDDTRQPVVGALVSVVTRAYARGQLESRRILSATTNGRGAYRIPNIPTGEPVLLLATKFAETIAGISDVAEDPKERQEVLADTYYPNTTAAASAQPMVLRPGQSLDQIDIRMVKSRAYCAEGVMAPAAAPMKLDFLLTRTEAMFPRADNFGSSGSPGADGRFRICNLTPGEYRLATKGPVPAARADFTFGITPFSVMDQDVRRLQVVTPPLVPLSGEVRWDSGDTLLPGEPSIAVRAVPVDRRAIAIGGWNEMQGASTTIPGGFHFPEMLMGDYDLEVVGLPLGQYVKEATYGGASVLHRALRLGNAPLNSTLGIVVGRDGAVISAQVNAADGKPVIDAYFYALPAAADSQAALAETLAWGQTDRLGQFTTDTLPPGKYYVLALRSGVGLSAYAIGRLWAARLSQGTEVELGHGGFRQVRLTPVEIQ</sequence>
<reference evidence="1" key="1">
    <citation type="submission" date="2006-10" db="EMBL/GenBank/DDBJ databases">
        <title>Complete sequence of Solibacter usitatus Ellin6076.</title>
        <authorList>
            <consortium name="US DOE Joint Genome Institute"/>
            <person name="Copeland A."/>
            <person name="Lucas S."/>
            <person name="Lapidus A."/>
            <person name="Barry K."/>
            <person name="Detter J.C."/>
            <person name="Glavina del Rio T."/>
            <person name="Hammon N."/>
            <person name="Israni S."/>
            <person name="Dalin E."/>
            <person name="Tice H."/>
            <person name="Pitluck S."/>
            <person name="Thompson L.S."/>
            <person name="Brettin T."/>
            <person name="Bruce D."/>
            <person name="Han C."/>
            <person name="Tapia R."/>
            <person name="Gilna P."/>
            <person name="Schmutz J."/>
            <person name="Larimer F."/>
            <person name="Land M."/>
            <person name="Hauser L."/>
            <person name="Kyrpides N."/>
            <person name="Mikhailova N."/>
            <person name="Janssen P.H."/>
            <person name="Kuske C.R."/>
            <person name="Richardson P."/>
        </authorList>
    </citation>
    <scope>NUCLEOTIDE SEQUENCE</scope>
    <source>
        <strain evidence="1">Ellin6076</strain>
    </source>
</reference>
<dbReference type="GO" id="GO:0030246">
    <property type="term" value="F:carbohydrate binding"/>
    <property type="evidence" value="ECO:0007669"/>
    <property type="project" value="InterPro"/>
</dbReference>
<evidence type="ECO:0008006" key="2">
    <source>
        <dbReference type="Google" id="ProtNLM"/>
    </source>
</evidence>
<dbReference type="STRING" id="234267.Acid_3818"/>